<dbReference type="AlphaFoldDB" id="W9R3B2"/>
<dbReference type="Proteomes" id="UP000030645">
    <property type="component" value="Unassembled WGS sequence"/>
</dbReference>
<keyword evidence="1" id="KW-0472">Membrane</keyword>
<dbReference type="PANTHER" id="PTHR34741">
    <property type="entry name" value="IMAP FAMILY MEMBER 1, PUTATIVE-RELATED"/>
    <property type="match status" value="1"/>
</dbReference>
<name>W9R3B2_9ROSA</name>
<sequence>MVLVSRVLPKLHPTWLKYWSHPQQQHKPDIFTTIIDLESQQQVNNITSITTTNISSSSLSHHAYAAQSLHQNRDARHVIMAFCFTSVLEIALQSSSQSQPAAAAARVHHLSQLIFDLLSVAILLTFSALFISNYINSRFHIAAAFLEQVAIFFSVTAFFVAVSIHFPVCLKCVNWAIYAVSLFIVWFSNKNDGVFFSRS</sequence>
<keyword evidence="1" id="KW-1133">Transmembrane helix</keyword>
<gene>
    <name evidence="2" type="ORF">L484_018105</name>
</gene>
<dbReference type="STRING" id="981085.W9R3B2"/>
<keyword evidence="1" id="KW-0812">Transmembrane</keyword>
<proteinExistence type="predicted"/>
<dbReference type="EMBL" id="KE344222">
    <property type="protein sequence ID" value="EXB55178.1"/>
    <property type="molecule type" value="Genomic_DNA"/>
</dbReference>
<accession>W9R3B2</accession>
<evidence type="ECO:0000313" key="3">
    <source>
        <dbReference type="Proteomes" id="UP000030645"/>
    </source>
</evidence>
<organism evidence="2 3">
    <name type="scientific">Morus notabilis</name>
    <dbReference type="NCBI Taxonomy" id="981085"/>
    <lineage>
        <taxon>Eukaryota</taxon>
        <taxon>Viridiplantae</taxon>
        <taxon>Streptophyta</taxon>
        <taxon>Embryophyta</taxon>
        <taxon>Tracheophyta</taxon>
        <taxon>Spermatophyta</taxon>
        <taxon>Magnoliopsida</taxon>
        <taxon>eudicotyledons</taxon>
        <taxon>Gunneridae</taxon>
        <taxon>Pentapetalae</taxon>
        <taxon>rosids</taxon>
        <taxon>fabids</taxon>
        <taxon>Rosales</taxon>
        <taxon>Moraceae</taxon>
        <taxon>Moreae</taxon>
        <taxon>Morus</taxon>
    </lineage>
</organism>
<evidence type="ECO:0000256" key="1">
    <source>
        <dbReference type="SAM" id="Phobius"/>
    </source>
</evidence>
<protein>
    <submittedName>
        <fullName evidence="2">Uncharacterized protein</fullName>
    </submittedName>
</protein>
<feature type="transmembrane region" description="Helical" evidence="1">
    <location>
        <begin position="113"/>
        <end position="135"/>
    </location>
</feature>
<feature type="transmembrane region" description="Helical" evidence="1">
    <location>
        <begin position="168"/>
        <end position="187"/>
    </location>
</feature>
<dbReference type="PANTHER" id="PTHR34741:SF2">
    <property type="entry name" value="VESICLE TRANSPORT PROTEIN"/>
    <property type="match status" value="1"/>
</dbReference>
<feature type="transmembrane region" description="Helical" evidence="1">
    <location>
        <begin position="141"/>
        <end position="161"/>
    </location>
</feature>
<evidence type="ECO:0000313" key="2">
    <source>
        <dbReference type="EMBL" id="EXB55178.1"/>
    </source>
</evidence>
<keyword evidence="3" id="KW-1185">Reference proteome</keyword>
<reference evidence="3" key="1">
    <citation type="submission" date="2013-01" db="EMBL/GenBank/DDBJ databases">
        <title>Draft Genome Sequence of a Mulberry Tree, Morus notabilis C.K. Schneid.</title>
        <authorList>
            <person name="He N."/>
            <person name="Zhao S."/>
        </authorList>
    </citation>
    <scope>NUCLEOTIDE SEQUENCE</scope>
</reference>